<dbReference type="InterPro" id="IPR036255">
    <property type="entry name" value="YgfB-like_sf"/>
</dbReference>
<dbReference type="KEGG" id="osg:BST96_06195"/>
<dbReference type="SUPFAM" id="SSF101327">
    <property type="entry name" value="YgfB-like"/>
    <property type="match status" value="1"/>
</dbReference>
<dbReference type="RefSeq" id="WP_240554932.1">
    <property type="nucleotide sequence ID" value="NZ_CP019343.1"/>
</dbReference>
<evidence type="ECO:0008006" key="3">
    <source>
        <dbReference type="Google" id="ProtNLM"/>
    </source>
</evidence>
<accession>A0A1X9N6K8</accession>
<keyword evidence="2" id="KW-1185">Reference proteome</keyword>
<gene>
    <name evidence="1" type="ORF">BST96_06195</name>
</gene>
<dbReference type="Pfam" id="PF03695">
    <property type="entry name" value="UPF0149"/>
    <property type="match status" value="1"/>
</dbReference>
<organism evidence="1 2">
    <name type="scientific">Oceanicoccus sagamiensis</name>
    <dbReference type="NCBI Taxonomy" id="716816"/>
    <lineage>
        <taxon>Bacteria</taxon>
        <taxon>Pseudomonadati</taxon>
        <taxon>Pseudomonadota</taxon>
        <taxon>Gammaproteobacteria</taxon>
        <taxon>Cellvibrionales</taxon>
        <taxon>Spongiibacteraceae</taxon>
        <taxon>Oceanicoccus</taxon>
    </lineage>
</organism>
<reference evidence="1 2" key="1">
    <citation type="submission" date="2016-11" db="EMBL/GenBank/DDBJ databases">
        <title>Trade-off between light-utilization and light-protection in marine flavobacteria.</title>
        <authorList>
            <person name="Kumagai Y."/>
        </authorList>
    </citation>
    <scope>NUCLEOTIDE SEQUENCE [LARGE SCALE GENOMIC DNA]</scope>
    <source>
        <strain evidence="1 2">NBRC 107125</strain>
    </source>
</reference>
<dbReference type="NCBIfam" id="TIGR02292">
    <property type="entry name" value="ygfB_yecA"/>
    <property type="match status" value="1"/>
</dbReference>
<evidence type="ECO:0000313" key="1">
    <source>
        <dbReference type="EMBL" id="ARN73740.1"/>
    </source>
</evidence>
<dbReference type="Proteomes" id="UP000193450">
    <property type="component" value="Chromosome"/>
</dbReference>
<name>A0A1X9N6K8_9GAMM</name>
<protein>
    <recommendedName>
        <fullName evidence="3">YecA family protein</fullName>
    </recommendedName>
</protein>
<evidence type="ECO:0000313" key="2">
    <source>
        <dbReference type="Proteomes" id="UP000193450"/>
    </source>
</evidence>
<dbReference type="InterPro" id="IPR011978">
    <property type="entry name" value="YgfB-like"/>
</dbReference>
<sequence length="234" mass="27130">MEFTHFDKEQEQSLRERLARLHSHEAVLSYPQLQGFLFALACSPETIRPSEWFDLIWLNDEPQFDNEQEARSFYRQVVALSEHIADMARQRRFLPFSARYSELWQQELSQWCEGLLMGHHYLEDLWMIAIDDLNDQTVIENVDTALSLASTFADVINAQQLSFEEGMELTDDHLPEAYDLFWKVLGTYASVARLWAEGAWDFDAEQLFLALEPVGHEEACPCGSGEVFSKCCLH</sequence>
<proteinExistence type="predicted"/>
<dbReference type="Pfam" id="PF02810">
    <property type="entry name" value="SEC-C"/>
    <property type="match status" value="1"/>
</dbReference>
<dbReference type="AlphaFoldDB" id="A0A1X9N6K8"/>
<dbReference type="InterPro" id="IPR004027">
    <property type="entry name" value="SEC_C_motif"/>
</dbReference>
<dbReference type="Gene3D" id="1.20.120.740">
    <property type="entry name" value="YgfB uncharacterised protein family UPF0149, PF03695"/>
    <property type="match status" value="1"/>
</dbReference>
<dbReference type="EMBL" id="CP019343">
    <property type="protein sequence ID" value="ARN73740.1"/>
    <property type="molecule type" value="Genomic_DNA"/>
</dbReference>